<reference evidence="2" key="1">
    <citation type="submission" date="2022-01" db="EMBL/GenBank/DDBJ databases">
        <title>Comparative genomics reveals a dynamic genome evolution in the ectomycorrhizal milk-cap (Lactarius) mushrooms.</title>
        <authorList>
            <consortium name="DOE Joint Genome Institute"/>
            <person name="Lebreton A."/>
            <person name="Tang N."/>
            <person name="Kuo A."/>
            <person name="LaButti K."/>
            <person name="Drula E."/>
            <person name="Barry K."/>
            <person name="Clum A."/>
            <person name="Lipzen A."/>
            <person name="Mousain D."/>
            <person name="Ng V."/>
            <person name="Wang R."/>
            <person name="Wang X."/>
            <person name="Dai Y."/>
            <person name="Henrissat B."/>
            <person name="Grigoriev I.V."/>
            <person name="Guerin-Laguette A."/>
            <person name="Yu F."/>
            <person name="Martin F.M."/>
        </authorList>
    </citation>
    <scope>NUCLEOTIDE SEQUENCE</scope>
    <source>
        <strain evidence="2">QP</strain>
    </source>
</reference>
<evidence type="ECO:0000313" key="2">
    <source>
        <dbReference type="EMBL" id="KAH8990813.1"/>
    </source>
</evidence>
<gene>
    <name evidence="2" type="ORF">EDB92DRAFT_1798534</name>
</gene>
<proteinExistence type="predicted"/>
<evidence type="ECO:0000256" key="1">
    <source>
        <dbReference type="SAM" id="Phobius"/>
    </source>
</evidence>
<keyword evidence="3" id="KW-1185">Reference proteome</keyword>
<evidence type="ECO:0000313" key="3">
    <source>
        <dbReference type="Proteomes" id="UP001201163"/>
    </source>
</evidence>
<keyword evidence="1" id="KW-1133">Transmembrane helix</keyword>
<name>A0AAD4LJH0_9AGAM</name>
<dbReference type="AlphaFoldDB" id="A0AAD4LJH0"/>
<sequence length="183" mass="21631">KQEKLLTNEHSTLHHHAAAVHPRRYRKWCDSNRFDLMLPEDSKKRKRIEKDRQSLVIDHFGPEDPTTKPIPFSKKALRTAALEWMIATDQPIQVFKHPTFTKMLDIASRANRSIQLPSPKQSRAQVIKMFKQQLCSLRDRLNVTFFFFFSFLFFSFLFTFKFTDILSCSLVGPHCDWRSQPDM</sequence>
<feature type="non-terminal residue" evidence="2">
    <location>
        <position position="1"/>
    </location>
</feature>
<dbReference type="EMBL" id="JAKELL010000029">
    <property type="protein sequence ID" value="KAH8990813.1"/>
    <property type="molecule type" value="Genomic_DNA"/>
</dbReference>
<dbReference type="Proteomes" id="UP001201163">
    <property type="component" value="Unassembled WGS sequence"/>
</dbReference>
<accession>A0AAD4LJH0</accession>
<comment type="caution">
    <text evidence="2">The sequence shown here is derived from an EMBL/GenBank/DDBJ whole genome shotgun (WGS) entry which is preliminary data.</text>
</comment>
<protein>
    <submittedName>
        <fullName evidence="2">Uncharacterized protein</fullName>
    </submittedName>
</protein>
<keyword evidence="1" id="KW-0812">Transmembrane</keyword>
<keyword evidence="1" id="KW-0472">Membrane</keyword>
<feature type="transmembrane region" description="Helical" evidence="1">
    <location>
        <begin position="141"/>
        <end position="160"/>
    </location>
</feature>
<organism evidence="2 3">
    <name type="scientific">Lactarius akahatsu</name>
    <dbReference type="NCBI Taxonomy" id="416441"/>
    <lineage>
        <taxon>Eukaryota</taxon>
        <taxon>Fungi</taxon>
        <taxon>Dikarya</taxon>
        <taxon>Basidiomycota</taxon>
        <taxon>Agaricomycotina</taxon>
        <taxon>Agaricomycetes</taxon>
        <taxon>Russulales</taxon>
        <taxon>Russulaceae</taxon>
        <taxon>Lactarius</taxon>
    </lineage>
</organism>